<keyword evidence="2" id="KW-1185">Reference proteome</keyword>
<reference evidence="2" key="1">
    <citation type="journal article" date="2024" name="Front. Bioeng. Biotechnol.">
        <title>Genome-scale model development and genomic sequencing of the oleaginous clade Lipomyces.</title>
        <authorList>
            <person name="Czajka J.J."/>
            <person name="Han Y."/>
            <person name="Kim J."/>
            <person name="Mondo S.J."/>
            <person name="Hofstad B.A."/>
            <person name="Robles A."/>
            <person name="Haridas S."/>
            <person name="Riley R."/>
            <person name="LaButti K."/>
            <person name="Pangilinan J."/>
            <person name="Andreopoulos W."/>
            <person name="Lipzen A."/>
            <person name="Yan J."/>
            <person name="Wang M."/>
            <person name="Ng V."/>
            <person name="Grigoriev I.V."/>
            <person name="Spatafora J.W."/>
            <person name="Magnuson J.K."/>
            <person name="Baker S.E."/>
            <person name="Pomraning K.R."/>
        </authorList>
    </citation>
    <scope>NUCLEOTIDE SEQUENCE [LARGE SCALE GENOMIC DNA]</scope>
    <source>
        <strain evidence="2">CBS 7786</strain>
    </source>
</reference>
<name>A0ACC3T7B0_LIPKO</name>
<evidence type="ECO:0000313" key="1">
    <source>
        <dbReference type="EMBL" id="KAK9239823.1"/>
    </source>
</evidence>
<organism evidence="1 2">
    <name type="scientific">Lipomyces kononenkoae</name>
    <name type="common">Yeast</name>
    <dbReference type="NCBI Taxonomy" id="34357"/>
    <lineage>
        <taxon>Eukaryota</taxon>
        <taxon>Fungi</taxon>
        <taxon>Dikarya</taxon>
        <taxon>Ascomycota</taxon>
        <taxon>Saccharomycotina</taxon>
        <taxon>Lipomycetes</taxon>
        <taxon>Lipomycetales</taxon>
        <taxon>Lipomycetaceae</taxon>
        <taxon>Lipomyces</taxon>
    </lineage>
</organism>
<protein>
    <submittedName>
        <fullName evidence="1">Uncharacterized protein</fullName>
    </submittedName>
</protein>
<accession>A0ACC3T7B0</accession>
<evidence type="ECO:0000313" key="2">
    <source>
        <dbReference type="Proteomes" id="UP001433508"/>
    </source>
</evidence>
<gene>
    <name evidence="1" type="ORF">V1525DRAFT_430431</name>
</gene>
<sequence>MTELDDSRKTLPETLITVLEPCEVSLLFDYHNRTHDVRPIATAFLQWGYDRDSLGRDLWKRITDSTQKIELLRKLIRPDDARMVFPSPESGFVPRRARTWPEVRSKFLQSDDLKTSIISWTRDFYLDLLFNYEGPFSCADTIREKHGHKKSRCIQAQVFDRDGVVSLIGKVRDESSPRPPPGTTYFSTAPLQGAHIIPFSANSHPELRTALSIFAGQFWRCC</sequence>
<dbReference type="Proteomes" id="UP001433508">
    <property type="component" value="Unassembled WGS sequence"/>
</dbReference>
<comment type="caution">
    <text evidence="1">The sequence shown here is derived from an EMBL/GenBank/DDBJ whole genome shotgun (WGS) entry which is preliminary data.</text>
</comment>
<dbReference type="EMBL" id="MU971343">
    <property type="protein sequence ID" value="KAK9239823.1"/>
    <property type="molecule type" value="Genomic_DNA"/>
</dbReference>
<proteinExistence type="predicted"/>